<dbReference type="EMBL" id="CAVMJV010000009">
    <property type="protein sequence ID" value="CAK5040387.1"/>
    <property type="molecule type" value="Genomic_DNA"/>
</dbReference>
<gene>
    <name evidence="1" type="ORF">MENTE1834_LOCUS10234</name>
</gene>
<evidence type="ECO:0000313" key="1">
    <source>
        <dbReference type="EMBL" id="CAK5040387.1"/>
    </source>
</evidence>
<evidence type="ECO:0000313" key="2">
    <source>
        <dbReference type="Proteomes" id="UP001497535"/>
    </source>
</evidence>
<accession>A0ACB0YC20</accession>
<name>A0ACB0YC20_MELEN</name>
<comment type="caution">
    <text evidence="1">The sequence shown here is derived from an EMBL/GenBank/DDBJ whole genome shotgun (WGS) entry which is preliminary data.</text>
</comment>
<dbReference type="Proteomes" id="UP001497535">
    <property type="component" value="Unassembled WGS sequence"/>
</dbReference>
<keyword evidence="2" id="KW-1185">Reference proteome</keyword>
<reference evidence="1" key="1">
    <citation type="submission" date="2023-11" db="EMBL/GenBank/DDBJ databases">
        <authorList>
            <person name="Poullet M."/>
        </authorList>
    </citation>
    <scope>NUCLEOTIDE SEQUENCE</scope>
    <source>
        <strain evidence="1">E1834</strain>
    </source>
</reference>
<sequence length="142" mass="16574">MKTFLLSLFLIRLFAPSVELTKESMDKLEEIPEYSKYLRRAGYPEKNYTIERISAPSPPILTLPAIELCKEGPQDNSFYSHVFCWSMIGLYIMLFVSLVIYQLRSVFWLKTNIPKNNVQQSDSNDIELQPLHKSNLSRMFSM</sequence>
<protein>
    <submittedName>
        <fullName evidence="1">Uncharacterized protein</fullName>
    </submittedName>
</protein>
<organism evidence="1 2">
    <name type="scientific">Meloidogyne enterolobii</name>
    <name type="common">Root-knot nematode worm</name>
    <name type="synonym">Meloidogyne mayaguensis</name>
    <dbReference type="NCBI Taxonomy" id="390850"/>
    <lineage>
        <taxon>Eukaryota</taxon>
        <taxon>Metazoa</taxon>
        <taxon>Ecdysozoa</taxon>
        <taxon>Nematoda</taxon>
        <taxon>Chromadorea</taxon>
        <taxon>Rhabditida</taxon>
        <taxon>Tylenchina</taxon>
        <taxon>Tylenchomorpha</taxon>
        <taxon>Tylenchoidea</taxon>
        <taxon>Meloidogynidae</taxon>
        <taxon>Meloidogyninae</taxon>
        <taxon>Meloidogyne</taxon>
    </lineage>
</organism>
<proteinExistence type="predicted"/>